<organism evidence="2 3">
    <name type="scientific">Streptomyces peucetius</name>
    <dbReference type="NCBI Taxonomy" id="1950"/>
    <lineage>
        <taxon>Bacteria</taxon>
        <taxon>Bacillati</taxon>
        <taxon>Actinomycetota</taxon>
        <taxon>Actinomycetes</taxon>
        <taxon>Kitasatosporales</taxon>
        <taxon>Streptomycetaceae</taxon>
        <taxon>Streptomyces</taxon>
    </lineage>
</organism>
<sequence length="381" mass="41104">MSWKAERPARFALPLLLAAGLLSATAPAAEASPAPPGYGYVHADRASWPEGWDYTPSRSANSSGGTNWVSRTATGEYSVFMPGLGTDLESNRGVAHVTAHGTSNAYCSIRYTSRYTENVGKGDPTAYAGVWLSLRCYSPDGALTDSEFSASWANAEEPEGQSGFAYLTTRQLNSHMPYPEYRYNSSGYGIKVTRVATGRYEVQLPGQGGGGFDPTAQLGHVQVTAAQAAFGAERCMVEEIESAFDPVVIEVNCHDVDGSPRDTLFSLTYVRKASLVRTPGGGAYARARGGDEERTDRQWTWDALGEPTSVAGESGADEGRYWVKTPMMDHFDKGNVQVTAEGSDARYCKVAKWSSDAGIEVRCFNHKGDPARGPFLVSYAY</sequence>
<keyword evidence="3" id="KW-1185">Reference proteome</keyword>
<proteinExistence type="predicted"/>
<gene>
    <name evidence="2" type="ORF">OGH68_00470</name>
</gene>
<evidence type="ECO:0008006" key="4">
    <source>
        <dbReference type="Google" id="ProtNLM"/>
    </source>
</evidence>
<evidence type="ECO:0000313" key="3">
    <source>
        <dbReference type="Proteomes" id="UP001163878"/>
    </source>
</evidence>
<dbReference type="EMBL" id="CP107567">
    <property type="protein sequence ID" value="UYQ60106.1"/>
    <property type="molecule type" value="Genomic_DNA"/>
</dbReference>
<evidence type="ECO:0000256" key="1">
    <source>
        <dbReference type="SAM" id="SignalP"/>
    </source>
</evidence>
<dbReference type="RefSeq" id="WP_264241254.1">
    <property type="nucleotide sequence ID" value="NZ_CP107567.1"/>
</dbReference>
<protein>
    <recommendedName>
        <fullName evidence="4">GH16 domain-containing protein</fullName>
    </recommendedName>
</protein>
<reference evidence="2" key="1">
    <citation type="submission" date="2022-10" db="EMBL/GenBank/DDBJ databases">
        <title>Cytochrome P450 Catalyzes Benzene Ring Formation in the Biosynthesis of Trialkyl-Substituted Aromatic Polyketides.</title>
        <authorList>
            <person name="Zhao E."/>
            <person name="Ge H."/>
        </authorList>
    </citation>
    <scope>NUCLEOTIDE SEQUENCE</scope>
    <source>
        <strain evidence="2">NA0869</strain>
    </source>
</reference>
<feature type="signal peptide" evidence="1">
    <location>
        <begin position="1"/>
        <end position="28"/>
    </location>
</feature>
<evidence type="ECO:0000313" key="2">
    <source>
        <dbReference type="EMBL" id="UYQ60106.1"/>
    </source>
</evidence>
<name>A0ABY6HZG4_STRPE</name>
<feature type="chain" id="PRO_5046526060" description="GH16 domain-containing protein" evidence="1">
    <location>
        <begin position="29"/>
        <end position="381"/>
    </location>
</feature>
<dbReference type="Proteomes" id="UP001163878">
    <property type="component" value="Chromosome"/>
</dbReference>
<keyword evidence="1" id="KW-0732">Signal</keyword>
<accession>A0ABY6HZG4</accession>